<dbReference type="GO" id="GO:0005737">
    <property type="term" value="C:cytoplasm"/>
    <property type="evidence" value="ECO:0007669"/>
    <property type="project" value="TreeGrafter"/>
</dbReference>
<organism evidence="4 5">
    <name type="scientific">Pygocentrus nattereri</name>
    <name type="common">Red-bellied piranha</name>
    <dbReference type="NCBI Taxonomy" id="42514"/>
    <lineage>
        <taxon>Eukaryota</taxon>
        <taxon>Metazoa</taxon>
        <taxon>Chordata</taxon>
        <taxon>Craniata</taxon>
        <taxon>Vertebrata</taxon>
        <taxon>Euteleostomi</taxon>
        <taxon>Actinopterygii</taxon>
        <taxon>Neopterygii</taxon>
        <taxon>Teleostei</taxon>
        <taxon>Ostariophysi</taxon>
        <taxon>Characiformes</taxon>
        <taxon>Characoidei</taxon>
        <taxon>Pygocentrus</taxon>
    </lineage>
</organism>
<dbReference type="GO" id="GO:0080008">
    <property type="term" value="C:Cul4-RING E3 ubiquitin ligase complex"/>
    <property type="evidence" value="ECO:0007669"/>
    <property type="project" value="TreeGrafter"/>
</dbReference>
<feature type="region of interest" description="Disordered" evidence="3">
    <location>
        <begin position="287"/>
        <end position="333"/>
    </location>
</feature>
<dbReference type="GeneTree" id="ENSGT00950000182900"/>
<feature type="compositionally biased region" description="Basic and acidic residues" evidence="3">
    <location>
        <begin position="306"/>
        <end position="326"/>
    </location>
</feature>
<keyword evidence="2" id="KW-0677">Repeat</keyword>
<dbReference type="InterPro" id="IPR015943">
    <property type="entry name" value="WD40/YVTN_repeat-like_dom_sf"/>
</dbReference>
<evidence type="ECO:0008006" key="6">
    <source>
        <dbReference type="Google" id="ProtNLM"/>
    </source>
</evidence>
<dbReference type="Ensembl" id="ENSPNAT00000066173.1">
    <property type="protein sequence ID" value="ENSPNAP00000067624.1"/>
    <property type="gene ID" value="ENSPNAG00000011081.2"/>
</dbReference>
<dbReference type="SUPFAM" id="SSF50978">
    <property type="entry name" value="WD40 repeat-like"/>
    <property type="match status" value="1"/>
</dbReference>
<proteinExistence type="predicted"/>
<accession>A0AAR2KYQ9</accession>
<gene>
    <name evidence="4" type="primary">DCAF6</name>
</gene>
<keyword evidence="1" id="KW-0853">WD repeat</keyword>
<reference evidence="4" key="3">
    <citation type="submission" date="2025-09" db="UniProtKB">
        <authorList>
            <consortium name="Ensembl"/>
        </authorList>
    </citation>
    <scope>IDENTIFICATION</scope>
</reference>
<dbReference type="SMART" id="SM00320">
    <property type="entry name" value="WD40"/>
    <property type="match status" value="7"/>
</dbReference>
<evidence type="ECO:0000256" key="1">
    <source>
        <dbReference type="ARBA" id="ARBA00022574"/>
    </source>
</evidence>
<evidence type="ECO:0000256" key="3">
    <source>
        <dbReference type="SAM" id="MobiDB-lite"/>
    </source>
</evidence>
<dbReference type="Gene3D" id="2.130.10.10">
    <property type="entry name" value="YVTN repeat-like/Quinoprotein amine dehydrogenase"/>
    <property type="match status" value="2"/>
</dbReference>
<reference evidence="4 5" key="1">
    <citation type="submission" date="2020-10" db="EMBL/GenBank/DDBJ databases">
        <title>Pygocentrus nattereri (red-bellied piranha) genome, fPygNat1, primary haplotype.</title>
        <authorList>
            <person name="Myers G."/>
            <person name="Meyer A."/>
            <person name="Karagic N."/>
            <person name="Pippel M."/>
            <person name="Winkler S."/>
            <person name="Tracey A."/>
            <person name="Wood J."/>
            <person name="Formenti G."/>
            <person name="Howe K."/>
            <person name="Fedrigo O."/>
            <person name="Jarvis E.D."/>
        </authorList>
    </citation>
    <scope>NUCLEOTIDE SEQUENCE [LARGE SCALE GENOMIC DNA]</scope>
</reference>
<name>A0AAR2KYQ9_PYGNA</name>
<dbReference type="PANTHER" id="PTHR15574:SF39">
    <property type="entry name" value="DDB1- AND CUL4-ASSOCIATED FACTOR 6"/>
    <property type="match status" value="1"/>
</dbReference>
<dbReference type="GO" id="GO:0045944">
    <property type="term" value="P:positive regulation of transcription by RNA polymerase II"/>
    <property type="evidence" value="ECO:0007669"/>
    <property type="project" value="TreeGrafter"/>
</dbReference>
<evidence type="ECO:0000256" key="2">
    <source>
        <dbReference type="ARBA" id="ARBA00022737"/>
    </source>
</evidence>
<dbReference type="InterPro" id="IPR045151">
    <property type="entry name" value="DCAF8"/>
</dbReference>
<dbReference type="PANTHER" id="PTHR15574">
    <property type="entry name" value="WD REPEAT DOMAIN-CONTAINING FAMILY"/>
    <property type="match status" value="1"/>
</dbReference>
<protein>
    <recommendedName>
        <fullName evidence="6">Ddb1 and cul4 associated factor 6</fullName>
    </recommendedName>
</protein>
<keyword evidence="5" id="KW-1185">Reference proteome</keyword>
<dbReference type="InterPro" id="IPR001680">
    <property type="entry name" value="WD40_rpt"/>
</dbReference>
<dbReference type="Proteomes" id="UP001501920">
    <property type="component" value="Chromosome 30"/>
</dbReference>
<dbReference type="Pfam" id="PF00400">
    <property type="entry name" value="WD40"/>
    <property type="match status" value="3"/>
</dbReference>
<dbReference type="AlphaFoldDB" id="A0AAR2KYQ9"/>
<dbReference type="InterPro" id="IPR036322">
    <property type="entry name" value="WD40_repeat_dom_sf"/>
</dbReference>
<reference evidence="4" key="2">
    <citation type="submission" date="2025-08" db="UniProtKB">
        <authorList>
            <consortium name="Ensembl"/>
        </authorList>
    </citation>
    <scope>IDENTIFICATION</scope>
</reference>
<evidence type="ECO:0000313" key="4">
    <source>
        <dbReference type="Ensembl" id="ENSPNAP00000067624.1"/>
    </source>
</evidence>
<sequence>VMPHSSKLIWDLRNRSLGLDERSNVVRADYLGTREFVQRLKLEAALPVHDGCVNTICWNDTGKYILSGSDDTNLVITDPFTRKVLVNVPSHHRANIYSAKFMPASCDHWIVSSAGDGHIHYTNISRSPDITQHKFTCHYGTVYEILTVPNDPHTFLSCGEDGTVRWFDTRLKNECSKSRCGDDVLIKCRRAVSSMAISPVEPCYLALGCSDSSVRIYDRRMLGTITTGGCPTGGTTGICLRFVPPHLTGRSCRVTSLCYSADGQEVLASYSSDYVYLFDPKDDQASKLGLSENRRQEQPPVKRLRLRGDWSDTGPRARPESEREQTGESSSNMSLMQRMSGMLSRWFEEASEAQNNRAHSRSHSSGESLHTFMHDPTFLFHCVKKLNSVLLQGSRGALTDSAEPVISLQYSSEGTTTSTIKLDFTHQCEHGIEAERQSQTELRRHSQAAVQAMGSDDSDDETVHTSSAHTVRGPTERLSLSLFLLFRRTAAARIQEIFRRRKERREMEETEALGIKRPVAKMSFKGHRNSRTMIKEACFWGKSFVLSGSDCGHIFIWDRYTGEHVMLLEADNHVVNCLQPHPFEPLLASSGIDYDIKIWSPMEELPSFDRVLTEEVILRNELMLEENRNTVTVPASFMLRMLASLSHIRADRFEGDPSEGSGQENED</sequence>
<evidence type="ECO:0000313" key="5">
    <source>
        <dbReference type="Proteomes" id="UP001501920"/>
    </source>
</evidence>
<dbReference type="PROSITE" id="PS50096">
    <property type="entry name" value="IQ"/>
    <property type="match status" value="1"/>
</dbReference>